<protein>
    <recommendedName>
        <fullName evidence="18">Proton-coupled folate transporter</fullName>
    </recommendedName>
    <alternativeName>
        <fullName evidence="19">Solute carrier family 46 member 1</fullName>
    </alternativeName>
</protein>
<feature type="transmembrane region" description="Helical" evidence="22">
    <location>
        <begin position="232"/>
        <end position="258"/>
    </location>
</feature>
<comment type="catalytic activity">
    <reaction evidence="20">
        <text>pemetrexed(in) + H(+)(in) = pemetrexed(out) + H(+)(out)</text>
        <dbReference type="Rhea" id="RHEA:70171"/>
        <dbReference type="ChEBI" id="CHEBI:15378"/>
        <dbReference type="ChEBI" id="CHEBI:63724"/>
    </reaction>
</comment>
<feature type="transmembrane region" description="Helical" evidence="22">
    <location>
        <begin position="50"/>
        <end position="69"/>
    </location>
</feature>
<evidence type="ECO:0000256" key="17">
    <source>
        <dbReference type="ARBA" id="ARBA00036250"/>
    </source>
</evidence>
<comment type="subcellular location">
    <subcellularLocation>
        <location evidence="2">Apical cell membrane</location>
        <topology evidence="2">Multi-pass membrane protein</topology>
    </subcellularLocation>
    <subcellularLocation>
        <location evidence="4">Basolateral cell membrane</location>
        <topology evidence="4">Multi-pass membrane protein</topology>
    </subcellularLocation>
    <subcellularLocation>
        <location evidence="3">Cytoplasm</location>
    </subcellularLocation>
    <subcellularLocation>
        <location evidence="1">Endosome membrane</location>
        <topology evidence="1">Multi-pass membrane protein</topology>
    </subcellularLocation>
</comment>
<feature type="transmembrane region" description="Helical" evidence="22">
    <location>
        <begin position="270"/>
        <end position="291"/>
    </location>
</feature>
<keyword evidence="5" id="KW-0813">Transport</keyword>
<feature type="transmembrane region" description="Helical" evidence="22">
    <location>
        <begin position="360"/>
        <end position="384"/>
    </location>
</feature>
<evidence type="ECO:0000256" key="7">
    <source>
        <dbReference type="ARBA" id="ARBA00022490"/>
    </source>
</evidence>
<evidence type="ECO:0000256" key="1">
    <source>
        <dbReference type="ARBA" id="ARBA00004337"/>
    </source>
</evidence>
<evidence type="ECO:0000256" key="11">
    <source>
        <dbReference type="ARBA" id="ARBA00022954"/>
    </source>
</evidence>
<dbReference type="InterPro" id="IPR036259">
    <property type="entry name" value="MFS_trans_sf"/>
</dbReference>
<keyword evidence="9" id="KW-0967">Endosome</keyword>
<comment type="catalytic activity">
    <reaction evidence="17">
        <text>folate(in) + H(+)(in) = folate(out) + H(+)(out)</text>
        <dbReference type="Rhea" id="RHEA:70159"/>
        <dbReference type="ChEBI" id="CHEBI:15378"/>
        <dbReference type="ChEBI" id="CHEBI:62501"/>
    </reaction>
</comment>
<evidence type="ECO:0000256" key="3">
    <source>
        <dbReference type="ARBA" id="ARBA00004496"/>
    </source>
</evidence>
<evidence type="ECO:0000256" key="14">
    <source>
        <dbReference type="ARBA" id="ARBA00023157"/>
    </source>
</evidence>
<dbReference type="RefSeq" id="XP_006811205.1">
    <property type="nucleotide sequence ID" value="XM_006811142.1"/>
</dbReference>
<evidence type="ECO:0000313" key="23">
    <source>
        <dbReference type="Proteomes" id="UP000694865"/>
    </source>
</evidence>
<evidence type="ECO:0000256" key="5">
    <source>
        <dbReference type="ARBA" id="ARBA00022448"/>
    </source>
</evidence>
<evidence type="ECO:0000256" key="15">
    <source>
        <dbReference type="ARBA" id="ARBA00023180"/>
    </source>
</evidence>
<sequence length="409" mass="45200">MTAIRVDYVKKVVAASYDYTSNNDDNCTAKNLTDPHYILGLTVTSEASQWLLYFGVVSMALSLFSGTFLGSYSERGGGRKLPLLVPIVGYTFYMFLNLVFMYLELSLAYFFIAEIVLGLTGNMYTALAISFAYIADVTPPKRRTYRLVILESCVFIGASISQLSTGYWIQSSGLIPPVWMGYSLMIFSVFYIIIWVQDTSSTQSDTSWSLKKQCLDVMHLFTRSSKDACLQLSVLSVVVFMSFLVIGSAMSISMLYLLSTPFCFNSIYIGYYQSILFVSNAIGLICFGKLLSYCLGDLGMAIAGLSSHLFGMVLLAFAHNKAMVFVCVLFTILGCTQAIGICISPVVYNNIYSATVDTQSNAVFFAFAIALLLGILVVSTIQVLHCRRPSSAIPLKHLEDKSDDNDDYE</sequence>
<evidence type="ECO:0000256" key="9">
    <source>
        <dbReference type="ARBA" id="ARBA00022753"/>
    </source>
</evidence>
<keyword evidence="23" id="KW-1185">Reference proteome</keyword>
<evidence type="ECO:0000256" key="16">
    <source>
        <dbReference type="ARBA" id="ARBA00036193"/>
    </source>
</evidence>
<evidence type="ECO:0000256" key="21">
    <source>
        <dbReference type="ARBA" id="ARBA00047850"/>
    </source>
</evidence>
<comment type="catalytic activity">
    <reaction evidence="21">
        <text>methotrexate(in) + H(+)(in) = methotrexate(out) + H(+)(out)</text>
        <dbReference type="Rhea" id="RHEA:70163"/>
        <dbReference type="ChEBI" id="CHEBI:15378"/>
        <dbReference type="ChEBI" id="CHEBI:50681"/>
    </reaction>
</comment>
<evidence type="ECO:0000256" key="10">
    <source>
        <dbReference type="ARBA" id="ARBA00022847"/>
    </source>
</evidence>
<dbReference type="GeneID" id="102807776"/>
<keyword evidence="13 22" id="KW-0472">Membrane</keyword>
<dbReference type="Pfam" id="PF07690">
    <property type="entry name" value="MFS_1"/>
    <property type="match status" value="1"/>
</dbReference>
<evidence type="ECO:0000256" key="6">
    <source>
        <dbReference type="ARBA" id="ARBA00022475"/>
    </source>
</evidence>
<evidence type="ECO:0000256" key="4">
    <source>
        <dbReference type="ARBA" id="ARBA00004554"/>
    </source>
</evidence>
<dbReference type="PANTHER" id="PTHR23507:SF2">
    <property type="entry name" value="PROTON-COUPLED FOLATE TRANSPORTER"/>
    <property type="match status" value="1"/>
</dbReference>
<evidence type="ECO:0000256" key="18">
    <source>
        <dbReference type="ARBA" id="ARBA00040650"/>
    </source>
</evidence>
<keyword evidence="11" id="KW-0290">Folate-binding</keyword>
<keyword evidence="6" id="KW-1003">Cell membrane</keyword>
<evidence type="ECO:0000256" key="19">
    <source>
        <dbReference type="ARBA" id="ARBA00042514"/>
    </source>
</evidence>
<keyword evidence="10" id="KW-0769">Symport</keyword>
<keyword evidence="8 22" id="KW-0812">Transmembrane</keyword>
<keyword evidence="14" id="KW-1015">Disulfide bond</keyword>
<organism evidence="23 24">
    <name type="scientific">Saccoglossus kowalevskii</name>
    <name type="common">Acorn worm</name>
    <dbReference type="NCBI Taxonomy" id="10224"/>
    <lineage>
        <taxon>Eukaryota</taxon>
        <taxon>Metazoa</taxon>
        <taxon>Hemichordata</taxon>
        <taxon>Enteropneusta</taxon>
        <taxon>Harrimaniidae</taxon>
        <taxon>Saccoglossus</taxon>
    </lineage>
</organism>
<evidence type="ECO:0000256" key="20">
    <source>
        <dbReference type="ARBA" id="ARBA00047769"/>
    </source>
</evidence>
<dbReference type="Proteomes" id="UP000694865">
    <property type="component" value="Unplaced"/>
</dbReference>
<feature type="transmembrane region" description="Helical" evidence="22">
    <location>
        <begin position="323"/>
        <end position="348"/>
    </location>
</feature>
<keyword evidence="12 22" id="KW-1133">Transmembrane helix</keyword>
<comment type="catalytic activity">
    <reaction evidence="16">
        <text>(6S)-5-methyl-5,6,7,8-tetrahydrofolate(in) + H(+)(in) = (6S)-5-methyl-5,6,7,8-tetrahydrofolate(out) + H(+)(out)</text>
        <dbReference type="Rhea" id="RHEA:70167"/>
        <dbReference type="ChEBI" id="CHEBI:15378"/>
        <dbReference type="ChEBI" id="CHEBI:18608"/>
    </reaction>
</comment>
<keyword evidence="7" id="KW-0963">Cytoplasm</keyword>
<evidence type="ECO:0000256" key="8">
    <source>
        <dbReference type="ARBA" id="ARBA00022692"/>
    </source>
</evidence>
<feature type="transmembrane region" description="Helical" evidence="22">
    <location>
        <begin position="298"/>
        <end position="317"/>
    </location>
</feature>
<name>A0ABM0LTW4_SACKO</name>
<keyword evidence="15" id="KW-0325">Glycoprotein</keyword>
<gene>
    <name evidence="24" type="primary">LOC102807776</name>
</gene>
<dbReference type="PANTHER" id="PTHR23507">
    <property type="entry name" value="ZGC:174356"/>
    <property type="match status" value="1"/>
</dbReference>
<evidence type="ECO:0000256" key="22">
    <source>
        <dbReference type="SAM" id="Phobius"/>
    </source>
</evidence>
<reference evidence="24" key="1">
    <citation type="submission" date="2025-08" db="UniProtKB">
        <authorList>
            <consortium name="RefSeq"/>
        </authorList>
    </citation>
    <scope>IDENTIFICATION</scope>
    <source>
        <tissue evidence="24">Testes</tissue>
    </source>
</reference>
<evidence type="ECO:0000256" key="13">
    <source>
        <dbReference type="ARBA" id="ARBA00023136"/>
    </source>
</evidence>
<evidence type="ECO:0000313" key="24">
    <source>
        <dbReference type="RefSeq" id="XP_006811205.1"/>
    </source>
</evidence>
<dbReference type="SUPFAM" id="SSF103473">
    <property type="entry name" value="MFS general substrate transporter"/>
    <property type="match status" value="1"/>
</dbReference>
<dbReference type="InterPro" id="IPR011701">
    <property type="entry name" value="MFS"/>
</dbReference>
<feature type="transmembrane region" description="Helical" evidence="22">
    <location>
        <begin position="147"/>
        <end position="169"/>
    </location>
</feature>
<feature type="transmembrane region" description="Helical" evidence="22">
    <location>
        <begin position="109"/>
        <end position="135"/>
    </location>
</feature>
<proteinExistence type="predicted"/>
<feature type="transmembrane region" description="Helical" evidence="22">
    <location>
        <begin position="81"/>
        <end position="103"/>
    </location>
</feature>
<accession>A0ABM0LTW4</accession>
<dbReference type="Gene3D" id="1.20.1250.20">
    <property type="entry name" value="MFS general substrate transporter like domains"/>
    <property type="match status" value="1"/>
</dbReference>
<evidence type="ECO:0000256" key="2">
    <source>
        <dbReference type="ARBA" id="ARBA00004424"/>
    </source>
</evidence>
<evidence type="ECO:0000256" key="12">
    <source>
        <dbReference type="ARBA" id="ARBA00022989"/>
    </source>
</evidence>
<feature type="transmembrane region" description="Helical" evidence="22">
    <location>
        <begin position="175"/>
        <end position="196"/>
    </location>
</feature>